<reference evidence="2" key="2">
    <citation type="submission" date="2015-01" db="EMBL/GenBank/DDBJ databases">
        <title>Evolutionary Origins and Diversification of the Mycorrhizal Mutualists.</title>
        <authorList>
            <consortium name="DOE Joint Genome Institute"/>
            <consortium name="Mycorrhizal Genomics Consortium"/>
            <person name="Kohler A."/>
            <person name="Kuo A."/>
            <person name="Nagy L.G."/>
            <person name="Floudas D."/>
            <person name="Copeland A."/>
            <person name="Barry K.W."/>
            <person name="Cichocki N."/>
            <person name="Veneault-Fourrey C."/>
            <person name="LaButti K."/>
            <person name="Lindquist E.A."/>
            <person name="Lipzen A."/>
            <person name="Lundell T."/>
            <person name="Morin E."/>
            <person name="Murat C."/>
            <person name="Riley R."/>
            <person name="Ohm R."/>
            <person name="Sun H."/>
            <person name="Tunlid A."/>
            <person name="Henrissat B."/>
            <person name="Grigoriev I.V."/>
            <person name="Hibbett D.S."/>
            <person name="Martin F."/>
        </authorList>
    </citation>
    <scope>NUCLEOTIDE SEQUENCE [LARGE SCALE GENOMIC DNA]</scope>
    <source>
        <strain evidence="2">Foug A</strain>
    </source>
</reference>
<evidence type="ECO:0000313" key="2">
    <source>
        <dbReference type="Proteomes" id="UP000053989"/>
    </source>
</evidence>
<evidence type="ECO:0000313" key="1">
    <source>
        <dbReference type="EMBL" id="KIM57972.1"/>
    </source>
</evidence>
<gene>
    <name evidence="1" type="ORF">SCLCIDRAFT_1219025</name>
</gene>
<dbReference type="EMBL" id="KN822093">
    <property type="protein sequence ID" value="KIM57972.1"/>
    <property type="molecule type" value="Genomic_DNA"/>
</dbReference>
<dbReference type="Proteomes" id="UP000053989">
    <property type="component" value="Unassembled WGS sequence"/>
</dbReference>
<protein>
    <submittedName>
        <fullName evidence="1">Uncharacterized protein</fullName>
    </submittedName>
</protein>
<keyword evidence="2" id="KW-1185">Reference proteome</keyword>
<sequence>MISRSTVNRSTLWAVYDNVGLVGGLYGNVGELCASLVMEWNDQIGALHDGSPESFKSSMESIMKARAMTMTQ</sequence>
<dbReference type="InParanoid" id="A0A0C2ZZV8"/>
<dbReference type="AlphaFoldDB" id="A0A0C2ZZV8"/>
<reference evidence="1 2" key="1">
    <citation type="submission" date="2014-04" db="EMBL/GenBank/DDBJ databases">
        <authorList>
            <consortium name="DOE Joint Genome Institute"/>
            <person name="Kuo A."/>
            <person name="Kohler A."/>
            <person name="Nagy L.G."/>
            <person name="Floudas D."/>
            <person name="Copeland A."/>
            <person name="Barry K.W."/>
            <person name="Cichocki N."/>
            <person name="Veneault-Fourrey C."/>
            <person name="LaButti K."/>
            <person name="Lindquist E.A."/>
            <person name="Lipzen A."/>
            <person name="Lundell T."/>
            <person name="Morin E."/>
            <person name="Murat C."/>
            <person name="Sun H."/>
            <person name="Tunlid A."/>
            <person name="Henrissat B."/>
            <person name="Grigoriev I.V."/>
            <person name="Hibbett D.S."/>
            <person name="Martin F."/>
            <person name="Nordberg H.P."/>
            <person name="Cantor M.N."/>
            <person name="Hua S.X."/>
        </authorList>
    </citation>
    <scope>NUCLEOTIDE SEQUENCE [LARGE SCALE GENOMIC DNA]</scope>
    <source>
        <strain evidence="1 2">Foug A</strain>
    </source>
</reference>
<proteinExistence type="predicted"/>
<name>A0A0C2ZZV8_9AGAM</name>
<accession>A0A0C2ZZV8</accession>
<dbReference type="HOGENOM" id="CLU_2723704_0_0_1"/>
<organism evidence="1 2">
    <name type="scientific">Scleroderma citrinum Foug A</name>
    <dbReference type="NCBI Taxonomy" id="1036808"/>
    <lineage>
        <taxon>Eukaryota</taxon>
        <taxon>Fungi</taxon>
        <taxon>Dikarya</taxon>
        <taxon>Basidiomycota</taxon>
        <taxon>Agaricomycotina</taxon>
        <taxon>Agaricomycetes</taxon>
        <taxon>Agaricomycetidae</taxon>
        <taxon>Boletales</taxon>
        <taxon>Sclerodermatineae</taxon>
        <taxon>Sclerodermataceae</taxon>
        <taxon>Scleroderma</taxon>
    </lineage>
</organism>